<reference evidence="6" key="2">
    <citation type="submission" date="2010-04" db="EMBL/GenBank/DDBJ databases">
        <authorList>
            <person name="Buell R."/>
            <person name="Hamilton J."/>
            <person name="Hostetler J."/>
        </authorList>
    </citation>
    <scope>NUCLEOTIDE SEQUENCE [LARGE SCALE GENOMIC DNA]</scope>
    <source>
        <strain evidence="6">DAOM:BR144</strain>
    </source>
</reference>
<keyword evidence="2" id="KW-0378">Hydrolase</keyword>
<feature type="transmembrane region" description="Helical" evidence="3">
    <location>
        <begin position="459"/>
        <end position="480"/>
    </location>
</feature>
<reference evidence="5" key="3">
    <citation type="submission" date="2015-02" db="UniProtKB">
        <authorList>
            <consortium name="EnsemblProtists"/>
        </authorList>
    </citation>
    <scope>IDENTIFICATION</scope>
    <source>
        <strain evidence="5">DAOM BR144</strain>
    </source>
</reference>
<dbReference type="PROSITE" id="PS00616">
    <property type="entry name" value="HIS_ACID_PHOSPHAT_1"/>
    <property type="match status" value="1"/>
</dbReference>
<evidence type="ECO:0008006" key="7">
    <source>
        <dbReference type="Google" id="ProtNLM"/>
    </source>
</evidence>
<protein>
    <recommendedName>
        <fullName evidence="7">Histidine acid phosphatase</fullName>
    </recommendedName>
</protein>
<dbReference type="GO" id="GO:0016791">
    <property type="term" value="F:phosphatase activity"/>
    <property type="evidence" value="ECO:0007669"/>
    <property type="project" value="TreeGrafter"/>
</dbReference>
<evidence type="ECO:0000313" key="5">
    <source>
        <dbReference type="EnsemblProtists" id="PYU1_T014587"/>
    </source>
</evidence>
<dbReference type="STRING" id="431595.K3XBI8"/>
<dbReference type="InterPro" id="IPR050645">
    <property type="entry name" value="Histidine_acid_phosphatase"/>
</dbReference>
<dbReference type="InterPro" id="IPR000560">
    <property type="entry name" value="His_Pase_clade-2"/>
</dbReference>
<dbReference type="SUPFAM" id="SSF53254">
    <property type="entry name" value="Phosphoglycerate mutase-like"/>
    <property type="match status" value="1"/>
</dbReference>
<feature type="chain" id="PRO_5003872142" description="Histidine acid phosphatase" evidence="4">
    <location>
        <begin position="25"/>
        <end position="503"/>
    </location>
</feature>
<accession>K3XBI8</accession>
<dbReference type="EnsemblProtists" id="PYU1_T014587">
    <property type="protein sequence ID" value="PYU1_T014587"/>
    <property type="gene ID" value="PYU1_G014556"/>
</dbReference>
<dbReference type="EMBL" id="GL376618">
    <property type="status" value="NOT_ANNOTATED_CDS"/>
    <property type="molecule type" value="Genomic_DNA"/>
</dbReference>
<evidence type="ECO:0000256" key="3">
    <source>
        <dbReference type="SAM" id="Phobius"/>
    </source>
</evidence>
<comment type="similarity">
    <text evidence="1">Belongs to the histidine acid phosphatase family.</text>
</comment>
<keyword evidence="6" id="KW-1185">Reference proteome</keyword>
<dbReference type="Pfam" id="PF00328">
    <property type="entry name" value="His_Phos_2"/>
    <property type="match status" value="1"/>
</dbReference>
<dbReference type="Gene3D" id="3.40.50.1240">
    <property type="entry name" value="Phosphoglycerate mutase-like"/>
    <property type="match status" value="1"/>
</dbReference>
<dbReference type="CDD" id="cd07061">
    <property type="entry name" value="HP_HAP_like"/>
    <property type="match status" value="1"/>
</dbReference>
<dbReference type="PANTHER" id="PTHR11567:SF110">
    <property type="entry name" value="2-PHOSPHOXYLOSE PHOSPHATASE 1"/>
    <property type="match status" value="1"/>
</dbReference>
<dbReference type="HOGENOM" id="CLU_041865_0_0_1"/>
<keyword evidence="3" id="KW-1133">Transmembrane helix</keyword>
<proteinExistence type="inferred from homology"/>
<dbReference type="InParanoid" id="K3XBI8"/>
<feature type="signal peptide" evidence="4">
    <location>
        <begin position="1"/>
        <end position="24"/>
    </location>
</feature>
<keyword evidence="4" id="KW-0732">Signal</keyword>
<dbReference type="PANTHER" id="PTHR11567">
    <property type="entry name" value="ACID PHOSPHATASE-RELATED"/>
    <property type="match status" value="1"/>
</dbReference>
<keyword evidence="3" id="KW-0472">Membrane</keyword>
<dbReference type="Proteomes" id="UP000019132">
    <property type="component" value="Unassembled WGS sequence"/>
</dbReference>
<dbReference type="AlphaFoldDB" id="K3XBI8"/>
<keyword evidence="3" id="KW-0812">Transmembrane</keyword>
<dbReference type="eggNOG" id="KOG3720">
    <property type="taxonomic scope" value="Eukaryota"/>
</dbReference>
<name>K3XBI8_GLOUD</name>
<dbReference type="InterPro" id="IPR033379">
    <property type="entry name" value="Acid_Pase_AS"/>
</dbReference>
<sequence length="503" mass="55528">MATSARFAVVVATVMVAWTQGAAAGPYDGWKPHGYCNDLDTMDTTKIAPLTAEQAARVESLEQVQIIARHGARAPYYRLFCWDEKKHNPMNAEWNCTTTSVSNQDIGFNPTTGFGRLYRKQYLEGQNILNGNCIVGGLLPLGRQQHLKNGLILRDAYIGDGALKLFPHANLSQLALDQIYLRSDDQERTLGSGQALMDGMFPVDGSLSRSVDHMLTWNVADYSTDHINANDKICPLMGYIGNLSTNSAEFQKHVKEPDQVVLAKNFEGHVGNFSWDSALECLSTARCNDLPLPDGIDEDTFTKVFQEVEARQVLYLTYNNSWYAKTAMQPLVNEILGRLNLALEGSPKAQRLAITMGHDSTIMPFMAAIVKENWDGKWTPYAGVLSMELYKLKTGSFAARMIFQGQPVLIPECNDTLCDIKDYLKALEFGHTDRNCDSPVTADSSVLISDSQSASGFSFSQYASASVLLGLVALCAFLGIRSQREKKSRGSGRWGDENDNLLG</sequence>
<reference evidence="6" key="1">
    <citation type="journal article" date="2010" name="Genome Biol.">
        <title>Genome sequence of the necrotrophic plant pathogen Pythium ultimum reveals original pathogenicity mechanisms and effector repertoire.</title>
        <authorList>
            <person name="Levesque C.A."/>
            <person name="Brouwer H."/>
            <person name="Cano L."/>
            <person name="Hamilton J.P."/>
            <person name="Holt C."/>
            <person name="Huitema E."/>
            <person name="Raffaele S."/>
            <person name="Robideau G.P."/>
            <person name="Thines M."/>
            <person name="Win J."/>
            <person name="Zerillo M.M."/>
            <person name="Beakes G.W."/>
            <person name="Boore J.L."/>
            <person name="Busam D."/>
            <person name="Dumas B."/>
            <person name="Ferriera S."/>
            <person name="Fuerstenberg S.I."/>
            <person name="Gachon C.M."/>
            <person name="Gaulin E."/>
            <person name="Govers F."/>
            <person name="Grenville-Briggs L."/>
            <person name="Horner N."/>
            <person name="Hostetler J."/>
            <person name="Jiang R.H."/>
            <person name="Johnson J."/>
            <person name="Krajaejun T."/>
            <person name="Lin H."/>
            <person name="Meijer H.J."/>
            <person name="Moore B."/>
            <person name="Morris P."/>
            <person name="Phuntmart V."/>
            <person name="Puiu D."/>
            <person name="Shetty J."/>
            <person name="Stajich J.E."/>
            <person name="Tripathy S."/>
            <person name="Wawra S."/>
            <person name="van West P."/>
            <person name="Whitty B.R."/>
            <person name="Coutinho P.M."/>
            <person name="Henrissat B."/>
            <person name="Martin F."/>
            <person name="Thomas P.D."/>
            <person name="Tyler B.M."/>
            <person name="De Vries R.P."/>
            <person name="Kamoun S."/>
            <person name="Yandell M."/>
            <person name="Tisserat N."/>
            <person name="Buell C.R."/>
        </authorList>
    </citation>
    <scope>NUCLEOTIDE SEQUENCE</scope>
    <source>
        <strain evidence="6">DAOM:BR144</strain>
    </source>
</reference>
<evidence type="ECO:0000256" key="1">
    <source>
        <dbReference type="ARBA" id="ARBA00005375"/>
    </source>
</evidence>
<dbReference type="VEuPathDB" id="FungiDB:PYU1_G014556"/>
<evidence type="ECO:0000256" key="4">
    <source>
        <dbReference type="SAM" id="SignalP"/>
    </source>
</evidence>
<evidence type="ECO:0000256" key="2">
    <source>
        <dbReference type="ARBA" id="ARBA00022801"/>
    </source>
</evidence>
<organism evidence="5 6">
    <name type="scientific">Globisporangium ultimum (strain ATCC 200006 / CBS 805.95 / DAOM BR144)</name>
    <name type="common">Pythium ultimum</name>
    <dbReference type="NCBI Taxonomy" id="431595"/>
    <lineage>
        <taxon>Eukaryota</taxon>
        <taxon>Sar</taxon>
        <taxon>Stramenopiles</taxon>
        <taxon>Oomycota</taxon>
        <taxon>Peronosporomycetes</taxon>
        <taxon>Pythiales</taxon>
        <taxon>Pythiaceae</taxon>
        <taxon>Globisporangium</taxon>
    </lineage>
</organism>
<evidence type="ECO:0000313" key="6">
    <source>
        <dbReference type="Proteomes" id="UP000019132"/>
    </source>
</evidence>
<dbReference type="InterPro" id="IPR029033">
    <property type="entry name" value="His_PPase_superfam"/>
</dbReference>
<dbReference type="OMA" id="HKCANYW"/>